<accession>A0A812U4S2</accession>
<feature type="transmembrane region" description="Helical" evidence="1">
    <location>
        <begin position="339"/>
        <end position="358"/>
    </location>
</feature>
<protein>
    <submittedName>
        <fullName evidence="2">Eef-2 protein</fullName>
    </submittedName>
</protein>
<feature type="transmembrane region" description="Helical" evidence="1">
    <location>
        <begin position="364"/>
        <end position="382"/>
    </location>
</feature>
<dbReference type="OrthoDB" id="438909at2759"/>
<organism evidence="2 3">
    <name type="scientific">Symbiodinium pilosum</name>
    <name type="common">Dinoflagellate</name>
    <dbReference type="NCBI Taxonomy" id="2952"/>
    <lineage>
        <taxon>Eukaryota</taxon>
        <taxon>Sar</taxon>
        <taxon>Alveolata</taxon>
        <taxon>Dinophyceae</taxon>
        <taxon>Suessiales</taxon>
        <taxon>Symbiodiniaceae</taxon>
        <taxon>Symbiodinium</taxon>
    </lineage>
</organism>
<evidence type="ECO:0000313" key="3">
    <source>
        <dbReference type="Proteomes" id="UP000649617"/>
    </source>
</evidence>
<feature type="non-terminal residue" evidence="2">
    <location>
        <position position="1"/>
    </location>
</feature>
<dbReference type="EMBL" id="CAJNIZ010035792">
    <property type="protein sequence ID" value="CAE7561852.1"/>
    <property type="molecule type" value="Genomic_DNA"/>
</dbReference>
<keyword evidence="1" id="KW-1133">Transmembrane helix</keyword>
<feature type="transmembrane region" description="Helical" evidence="1">
    <location>
        <begin position="302"/>
        <end position="327"/>
    </location>
</feature>
<evidence type="ECO:0000313" key="2">
    <source>
        <dbReference type="EMBL" id="CAE7561852.1"/>
    </source>
</evidence>
<keyword evidence="1" id="KW-0472">Membrane</keyword>
<dbReference type="Proteomes" id="UP000649617">
    <property type="component" value="Unassembled WGS sequence"/>
</dbReference>
<evidence type="ECO:0000256" key="1">
    <source>
        <dbReference type="SAM" id="Phobius"/>
    </source>
</evidence>
<reference evidence="2" key="1">
    <citation type="submission" date="2021-02" db="EMBL/GenBank/DDBJ databases">
        <authorList>
            <person name="Dougan E. K."/>
            <person name="Rhodes N."/>
            <person name="Thang M."/>
            <person name="Chan C."/>
        </authorList>
    </citation>
    <scope>NUCLEOTIDE SEQUENCE</scope>
</reference>
<dbReference type="AlphaFoldDB" id="A0A812U4S2"/>
<sequence>MVTDLEGDVCEALSKSIQASAQLGRGLNLFADVLDWDDGIEAAISCLSPQAPGLILGADLLWADDAVDSLFEAVAFAVMLGWTFIYGASDRPSNSLLAKRCGEVKSTSLETFNYRVEKVIGISQLEENADAMDKALKPESVPANPGSTHGAITSILAAAKGEVTNCMKESPRFHYDFPRIYALADWPCLALDFAAHRAKEVSGGQVLFLRGWGSRGQRKRLAVLAEGRGMGGEYEWRRRLRRMELARRSLFRGSFLQFLELEFEIGSEFWPEVFSALSMMVPSIYAYHAAPELASNAIFPEGVWALAIGAMLHCPFSVAYHLASAVLDKHTGYDPMCTPFRTMDLSAIHVACIVYAWALSHGNVLFTLFLAILNILCVFLLFRRLMYGRPGGIHENIRVSCL</sequence>
<keyword evidence="3" id="KW-1185">Reference proteome</keyword>
<keyword evidence="1" id="KW-0812">Transmembrane</keyword>
<dbReference type="InterPro" id="IPR029063">
    <property type="entry name" value="SAM-dependent_MTases_sf"/>
</dbReference>
<gene>
    <name evidence="2" type="primary">eef-2</name>
    <name evidence="2" type="ORF">SPIL2461_LOCUS15028</name>
</gene>
<comment type="caution">
    <text evidence="2">The sequence shown here is derived from an EMBL/GenBank/DDBJ whole genome shotgun (WGS) entry which is preliminary data.</text>
</comment>
<name>A0A812U4S2_SYMPI</name>
<dbReference type="Gene3D" id="3.40.50.150">
    <property type="entry name" value="Vaccinia Virus protein VP39"/>
    <property type="match status" value="1"/>
</dbReference>
<proteinExistence type="predicted"/>